<dbReference type="AlphaFoldDB" id="A0A168KPS9"/>
<evidence type="ECO:0000256" key="1">
    <source>
        <dbReference type="SAM" id="SignalP"/>
    </source>
</evidence>
<feature type="signal peptide" evidence="1">
    <location>
        <begin position="1"/>
        <end position="31"/>
    </location>
</feature>
<keyword evidence="1" id="KW-0732">Signal</keyword>
<keyword evidence="3" id="KW-1185">Reference proteome</keyword>
<comment type="caution">
    <text evidence="2">The sequence shown here is derived from an EMBL/GenBank/DDBJ whole genome shotgun (WGS) entry which is preliminary data.</text>
</comment>
<accession>A0A168KPS9</accession>
<evidence type="ECO:0008006" key="4">
    <source>
        <dbReference type="Google" id="ProtNLM"/>
    </source>
</evidence>
<proteinExistence type="predicted"/>
<gene>
    <name evidence="2" type="ORF">PGLA_13495</name>
</gene>
<evidence type="ECO:0000313" key="2">
    <source>
        <dbReference type="EMBL" id="OAB42307.1"/>
    </source>
</evidence>
<feature type="chain" id="PRO_5039119975" description="DUF4878 domain-containing protein" evidence="1">
    <location>
        <begin position="32"/>
        <end position="281"/>
    </location>
</feature>
<dbReference type="RefSeq" id="WP_068533509.1">
    <property type="nucleotide sequence ID" value="NZ_LVJH01000022.1"/>
</dbReference>
<organism evidence="2 3">
    <name type="scientific">Paenibacillus glacialis</name>
    <dbReference type="NCBI Taxonomy" id="494026"/>
    <lineage>
        <taxon>Bacteria</taxon>
        <taxon>Bacillati</taxon>
        <taxon>Bacillota</taxon>
        <taxon>Bacilli</taxon>
        <taxon>Bacillales</taxon>
        <taxon>Paenibacillaceae</taxon>
        <taxon>Paenibacillus</taxon>
    </lineage>
</organism>
<dbReference type="Proteomes" id="UP000076967">
    <property type="component" value="Unassembled WGS sequence"/>
</dbReference>
<dbReference type="OrthoDB" id="2598069at2"/>
<protein>
    <recommendedName>
        <fullName evidence="4">DUF4878 domain-containing protein</fullName>
    </recommendedName>
</protein>
<dbReference type="EMBL" id="LVJH01000022">
    <property type="protein sequence ID" value="OAB42307.1"/>
    <property type="molecule type" value="Genomic_DNA"/>
</dbReference>
<name>A0A168KPS9_9BACL</name>
<evidence type="ECO:0000313" key="3">
    <source>
        <dbReference type="Proteomes" id="UP000076967"/>
    </source>
</evidence>
<reference evidence="2 3" key="1">
    <citation type="submission" date="2016-03" db="EMBL/GenBank/DDBJ databases">
        <title>Draft genome sequence of Paenibacillus glacialis DSM 22343.</title>
        <authorList>
            <person name="Shin S.-K."/>
            <person name="Yi H."/>
        </authorList>
    </citation>
    <scope>NUCLEOTIDE SEQUENCE [LARGE SCALE GENOMIC DNA]</scope>
    <source>
        <strain evidence="2 3">DSM 22343</strain>
    </source>
</reference>
<sequence>MNTMLLVTQKIKKTMLLVPLLVMSAFPGIVGAEGLSTEELAKQSVSNYLEAAQSGNASEAVKWVIDTRFNSTEEQLQQYKESVNSNPFSDVSLKSITPATNNTFLALVELTRKDDGEINEVSYPVIEQGDSWKVVIDGQETMSKKVEKLIKSKMSESKMSESHISPLAVELASYGPDYFGAGEKTYSNQFNMTSNRVGITGWQQILGTINKSDASYSIVTKNTFSDDTHGRTFVNAFTYWDGSAFYDTVTTDQRRNNVYLKVINEMFSKTHIQVRGHVYGN</sequence>